<keyword evidence="2" id="KW-0472">Membrane</keyword>
<evidence type="ECO:0000256" key="2">
    <source>
        <dbReference type="SAM" id="Phobius"/>
    </source>
</evidence>
<dbReference type="AlphaFoldDB" id="R0DUM1"/>
<dbReference type="EMBL" id="APMQ01000007">
    <property type="protein sequence ID" value="ENZ77158.1"/>
    <property type="molecule type" value="Genomic_DNA"/>
</dbReference>
<comment type="caution">
    <text evidence="3">The sequence shown here is derived from an EMBL/GenBank/DDBJ whole genome shotgun (WGS) entry which is preliminary data.</text>
</comment>
<protein>
    <submittedName>
        <fullName evidence="3">Uncharacterized protein</fullName>
    </submittedName>
</protein>
<accession>R0DUM1</accession>
<feature type="transmembrane region" description="Helical" evidence="2">
    <location>
        <begin position="148"/>
        <end position="166"/>
    </location>
</feature>
<proteinExistence type="predicted"/>
<evidence type="ECO:0000313" key="4">
    <source>
        <dbReference type="Proteomes" id="UP000013280"/>
    </source>
</evidence>
<feature type="region of interest" description="Disordered" evidence="1">
    <location>
        <begin position="180"/>
        <end position="199"/>
    </location>
</feature>
<evidence type="ECO:0000313" key="3">
    <source>
        <dbReference type="EMBL" id="ENZ77158.1"/>
    </source>
</evidence>
<organism evidence="3 4">
    <name type="scientific">Ralstonia pickettii OR214</name>
    <dbReference type="NCBI Taxonomy" id="1264675"/>
    <lineage>
        <taxon>Bacteria</taxon>
        <taxon>Pseudomonadati</taxon>
        <taxon>Pseudomonadota</taxon>
        <taxon>Betaproteobacteria</taxon>
        <taxon>Burkholderiales</taxon>
        <taxon>Burkholderiaceae</taxon>
        <taxon>Ralstonia</taxon>
    </lineage>
</organism>
<dbReference type="Proteomes" id="UP000013280">
    <property type="component" value="Unassembled WGS sequence"/>
</dbReference>
<name>R0DUM1_RALPI</name>
<gene>
    <name evidence="3" type="ORF">OR214_02782</name>
</gene>
<feature type="transmembrane region" description="Helical" evidence="2">
    <location>
        <begin position="115"/>
        <end position="136"/>
    </location>
</feature>
<reference evidence="3 4" key="1">
    <citation type="journal article" date="2013" name="Genome Announc.">
        <title>Draft Genome Sequence for Ralstonia sp. Strain OR214, a Bacterium with Potential for Bioremediation.</title>
        <authorList>
            <person name="Utturkar S.M."/>
            <person name="Bollmann A."/>
            <person name="Brzoska R.M."/>
            <person name="Klingeman D.M."/>
            <person name="Epstein S.E."/>
            <person name="Palumbo A.V."/>
            <person name="Brown S.D."/>
        </authorList>
    </citation>
    <scope>NUCLEOTIDE SEQUENCE [LARGE SCALE GENOMIC DNA]</scope>
    <source>
        <strain evidence="3 4">OR214</strain>
    </source>
</reference>
<keyword evidence="2" id="KW-1133">Transmembrane helix</keyword>
<keyword evidence="2" id="KW-0812">Transmembrane</keyword>
<evidence type="ECO:0000256" key="1">
    <source>
        <dbReference type="SAM" id="MobiDB-lite"/>
    </source>
</evidence>
<sequence length="225" mass="24892" precursor="true">MLSFNRKVELTHRISVRDHARQQTGIALHFSATTIASAAGSRNSGFRRKRQSAASLQYSKRNINSCASLRPGMPLHRDGPVMACPFEGAVKRLKAPPSWLQLDETTMNSPLPRRFYYLLLVFGVLAGTLFVAATVFFPERSVERISAYFILTMGTCMLMCAIGLTLTHHWIDQHFAAQESGHGPHAQMEPSLAPDPQPIVLKPARQTNNCASDKTHSECVVSTTN</sequence>